<dbReference type="PROSITE" id="PS01009">
    <property type="entry name" value="CRISP_1"/>
    <property type="match status" value="1"/>
</dbReference>
<accession>A0A9Q0MB19</accession>
<proteinExistence type="predicted"/>
<feature type="chain" id="PRO_5040215293" description="SCP domain-containing protein" evidence="1">
    <location>
        <begin position="22"/>
        <end position="308"/>
    </location>
</feature>
<evidence type="ECO:0000259" key="2">
    <source>
        <dbReference type="SMART" id="SM00198"/>
    </source>
</evidence>
<comment type="caution">
    <text evidence="3">The sequence shown here is derived from an EMBL/GenBank/DDBJ whole genome shotgun (WGS) entry which is preliminary data.</text>
</comment>
<dbReference type="SMART" id="SM00198">
    <property type="entry name" value="SCP"/>
    <property type="match status" value="1"/>
</dbReference>
<dbReference type="AlphaFoldDB" id="A0A9Q0MB19"/>
<evidence type="ECO:0000313" key="4">
    <source>
        <dbReference type="Proteomes" id="UP001142055"/>
    </source>
</evidence>
<evidence type="ECO:0000256" key="1">
    <source>
        <dbReference type="SAM" id="SignalP"/>
    </source>
</evidence>
<evidence type="ECO:0000313" key="3">
    <source>
        <dbReference type="EMBL" id="KAJ6222585.1"/>
    </source>
</evidence>
<dbReference type="InterPro" id="IPR001283">
    <property type="entry name" value="CRISP-related"/>
</dbReference>
<protein>
    <recommendedName>
        <fullName evidence="2">SCP domain-containing protein</fullName>
    </recommendedName>
</protein>
<reference evidence="3" key="1">
    <citation type="submission" date="2022-12" db="EMBL/GenBank/DDBJ databases">
        <title>Genome assemblies of Blomia tropicalis.</title>
        <authorList>
            <person name="Cui Y."/>
        </authorList>
    </citation>
    <scope>NUCLEOTIDE SEQUENCE</scope>
    <source>
        <tissue evidence="3">Adult mites</tissue>
    </source>
</reference>
<dbReference type="PRINTS" id="PR00837">
    <property type="entry name" value="V5TPXLIKE"/>
</dbReference>
<sequence length="308" mass="35770">MFGPITICLTLVIALLPDAMAVIFAKGRENRINNAFIETTNSNFQLECIKWHNYFRKLHGVQPLQYSPALAEFARRRAIQLATKDGTNFYHPDDLPYGENLAWNSQEPIDCSLPLKLWYDEWKIYNFQRPNINPRNGHFTQMVWKDSHRIGCAQAVSKGANGGTYTVCNYDPPGNFENEERENVSPAIGGQYYDFGQDSRYKQKKIKIYSTTNGHHTTTHTFQNGKYHAHNDHYIPINYGSQTVNQFPTYKKWYNFRPHTNTFNMNAFKQTSYNSLNNYRTSNSYGVSFGTYRPSITTNFGNSYKSYW</sequence>
<name>A0A9Q0MB19_BLOTA</name>
<dbReference type="FunFam" id="3.40.33.10:FF:000010">
    <property type="entry name" value="Predicted protein"/>
    <property type="match status" value="1"/>
</dbReference>
<dbReference type="InterPro" id="IPR035940">
    <property type="entry name" value="CAP_sf"/>
</dbReference>
<gene>
    <name evidence="3" type="ORF">RDWZM_001130</name>
</gene>
<dbReference type="Pfam" id="PF00188">
    <property type="entry name" value="CAP"/>
    <property type="match status" value="1"/>
</dbReference>
<dbReference type="Gene3D" id="3.40.33.10">
    <property type="entry name" value="CAP"/>
    <property type="match status" value="1"/>
</dbReference>
<dbReference type="Proteomes" id="UP001142055">
    <property type="component" value="Chromosome 1"/>
</dbReference>
<dbReference type="PANTHER" id="PTHR10334">
    <property type="entry name" value="CYSTEINE-RICH SECRETORY PROTEIN-RELATED"/>
    <property type="match status" value="1"/>
</dbReference>
<feature type="signal peptide" evidence="1">
    <location>
        <begin position="1"/>
        <end position="21"/>
    </location>
</feature>
<keyword evidence="1" id="KW-0732">Signal</keyword>
<dbReference type="SUPFAM" id="SSF55797">
    <property type="entry name" value="PR-1-like"/>
    <property type="match status" value="1"/>
</dbReference>
<organism evidence="3 4">
    <name type="scientific">Blomia tropicalis</name>
    <name type="common">Mite</name>
    <dbReference type="NCBI Taxonomy" id="40697"/>
    <lineage>
        <taxon>Eukaryota</taxon>
        <taxon>Metazoa</taxon>
        <taxon>Ecdysozoa</taxon>
        <taxon>Arthropoda</taxon>
        <taxon>Chelicerata</taxon>
        <taxon>Arachnida</taxon>
        <taxon>Acari</taxon>
        <taxon>Acariformes</taxon>
        <taxon>Sarcoptiformes</taxon>
        <taxon>Astigmata</taxon>
        <taxon>Glycyphagoidea</taxon>
        <taxon>Echimyopodidae</taxon>
        <taxon>Blomia</taxon>
    </lineage>
</organism>
<dbReference type="CDD" id="cd05382">
    <property type="entry name" value="CAP_GAPR1-like"/>
    <property type="match status" value="1"/>
</dbReference>
<dbReference type="GO" id="GO:0005576">
    <property type="term" value="C:extracellular region"/>
    <property type="evidence" value="ECO:0007669"/>
    <property type="project" value="InterPro"/>
</dbReference>
<dbReference type="EMBL" id="JAPWDV010000001">
    <property type="protein sequence ID" value="KAJ6222585.1"/>
    <property type="molecule type" value="Genomic_DNA"/>
</dbReference>
<dbReference type="InterPro" id="IPR034113">
    <property type="entry name" value="SCP_GAPR1-like"/>
</dbReference>
<keyword evidence="4" id="KW-1185">Reference proteome</keyword>
<feature type="domain" description="SCP" evidence="2">
    <location>
        <begin position="43"/>
        <end position="178"/>
    </location>
</feature>
<dbReference type="InterPro" id="IPR014044">
    <property type="entry name" value="CAP_dom"/>
</dbReference>
<dbReference type="InterPro" id="IPR018244">
    <property type="entry name" value="Allrgn_V5/Tpx1_CS"/>
</dbReference>